<organism evidence="1 2">
    <name type="scientific">Rhizophagus clarus</name>
    <dbReference type="NCBI Taxonomy" id="94130"/>
    <lineage>
        <taxon>Eukaryota</taxon>
        <taxon>Fungi</taxon>
        <taxon>Fungi incertae sedis</taxon>
        <taxon>Mucoromycota</taxon>
        <taxon>Glomeromycotina</taxon>
        <taxon>Glomeromycetes</taxon>
        <taxon>Glomerales</taxon>
        <taxon>Glomeraceae</taxon>
        <taxon>Rhizophagus</taxon>
    </lineage>
</organism>
<dbReference type="Proteomes" id="UP000615446">
    <property type="component" value="Unassembled WGS sequence"/>
</dbReference>
<dbReference type="EMBL" id="BLAL01000088">
    <property type="protein sequence ID" value="GES85131.1"/>
    <property type="molecule type" value="Genomic_DNA"/>
</dbReference>
<name>A0A8H3QMQ9_9GLOM</name>
<dbReference type="AlphaFoldDB" id="A0A8H3QMQ9"/>
<accession>A0A8H3QMQ9</accession>
<evidence type="ECO:0000313" key="2">
    <source>
        <dbReference type="Proteomes" id="UP000615446"/>
    </source>
</evidence>
<reference evidence="1" key="1">
    <citation type="submission" date="2019-10" db="EMBL/GenBank/DDBJ databases">
        <title>Conservation and host-specific expression of non-tandemly repeated heterogenous ribosome RNA gene in arbuscular mycorrhizal fungi.</title>
        <authorList>
            <person name="Maeda T."/>
            <person name="Kobayashi Y."/>
            <person name="Nakagawa T."/>
            <person name="Ezawa T."/>
            <person name="Yamaguchi K."/>
            <person name="Bino T."/>
            <person name="Nishimoto Y."/>
            <person name="Shigenobu S."/>
            <person name="Kawaguchi M."/>
        </authorList>
    </citation>
    <scope>NUCLEOTIDE SEQUENCE</scope>
    <source>
        <strain evidence="1">HR1</strain>
    </source>
</reference>
<comment type="caution">
    <text evidence="1">The sequence shown here is derived from an EMBL/GenBank/DDBJ whole genome shotgun (WGS) entry which is preliminary data.</text>
</comment>
<sequence>MYFIKERDRRKRVILLTTNVVGNLKTNLNYGRSTFPLKKKTKNYSTSTKINRPVETKGVHCTATYGKIKKFQWIVTRGQITLSALNSRLRICFTFPDGTRNKHIVINRECGNRSQQSWTLSQIKTLFGPTVDSYIDLLRFDGESAETLTQPITKRRSNKTRVYFVGGVKVCPEYELSGIHGKGLVDWAIKIGDAIIVVTEAKIDINQRVGQNAIQLQASSQRNKKERTCNEALHEVVTSIVSTGNRLKLVTTGDCNDIDNSGMSRYY</sequence>
<proteinExistence type="predicted"/>
<evidence type="ECO:0000313" key="1">
    <source>
        <dbReference type="EMBL" id="GES85131.1"/>
    </source>
</evidence>
<protein>
    <submittedName>
        <fullName evidence="1">Uncharacterized protein</fullName>
    </submittedName>
</protein>
<gene>
    <name evidence="1" type="ORF">RCL2_001222100</name>
</gene>